<name>A0ABV8CIT3_9GAMM</name>
<evidence type="ECO:0000256" key="1">
    <source>
        <dbReference type="ARBA" id="ARBA00004651"/>
    </source>
</evidence>
<dbReference type="InterPro" id="IPR002668">
    <property type="entry name" value="CNT_N_dom"/>
</dbReference>
<feature type="domain" description="Nucleoside transporter/FeoB GTPase Gate" evidence="10">
    <location>
        <begin position="91"/>
        <end position="190"/>
    </location>
</feature>
<comment type="similarity">
    <text evidence="2">Belongs to the concentrative nucleoside transporter (CNT) (TC 2.A.41) family.</text>
</comment>
<evidence type="ECO:0000256" key="7">
    <source>
        <dbReference type="SAM" id="Phobius"/>
    </source>
</evidence>
<evidence type="ECO:0000259" key="8">
    <source>
        <dbReference type="Pfam" id="PF01773"/>
    </source>
</evidence>
<protein>
    <submittedName>
        <fullName evidence="11">NupC/NupG family nucleoside CNT transporter</fullName>
    </submittedName>
</protein>
<keyword evidence="5 7" id="KW-1133">Transmembrane helix</keyword>
<evidence type="ECO:0000256" key="2">
    <source>
        <dbReference type="ARBA" id="ARBA00009033"/>
    </source>
</evidence>
<dbReference type="InterPro" id="IPR011642">
    <property type="entry name" value="Gate_dom"/>
</dbReference>
<feature type="domain" description="Concentrative nucleoside transporter C-terminal" evidence="9">
    <location>
        <begin position="193"/>
        <end position="407"/>
    </location>
</feature>
<evidence type="ECO:0000256" key="3">
    <source>
        <dbReference type="ARBA" id="ARBA00022475"/>
    </source>
</evidence>
<evidence type="ECO:0000313" key="11">
    <source>
        <dbReference type="EMBL" id="MFC3911900.1"/>
    </source>
</evidence>
<keyword evidence="6 7" id="KW-0472">Membrane</keyword>
<dbReference type="Proteomes" id="UP001595692">
    <property type="component" value="Unassembled WGS sequence"/>
</dbReference>
<feature type="transmembrane region" description="Helical" evidence="7">
    <location>
        <begin position="350"/>
        <end position="371"/>
    </location>
</feature>
<dbReference type="RefSeq" id="WP_377149705.1">
    <property type="nucleotide sequence ID" value="NZ_JBHSAF010000001.1"/>
</dbReference>
<evidence type="ECO:0000259" key="10">
    <source>
        <dbReference type="Pfam" id="PF07670"/>
    </source>
</evidence>
<sequence>MVYLHFVLGLALVFGLALLGNIKSWRSVKVRYVLQLLVVELALAWFMLNSQVGLAIVGGFADGFGKLLEFAGQGTDFVFGGLLNDGQFSFFLKVLMPIVFISVLIGILQYVRLLPLIIRGIGSVLARINGMGKLESFNAVSSMIVGQSENFIAIKNILPHLNEKQMYTLAATAMSTVSMSIVGAYMQMIEPRYVVAALVLNMFSTFIVLNILNPYQPDDSVTLQKPELDAKDAEALAEGDQHHTPARENFFEMLGEYIMAGFSVAVIVGAMLIGFISLIALINYLFTALFGMNFQTVMGYLFYPLAWVLGIPAAEAMQAGSIMATKLVTNEFVAMMDLGKVSAGLSARTLGMLSVFLVSFANFSSIGIIAGAVKALNPAKGNMVSRFGLRLVYGSTLVSLLSAVIVGVML</sequence>
<keyword evidence="4 7" id="KW-0812">Transmembrane</keyword>
<dbReference type="PANTHER" id="PTHR10590:SF21">
    <property type="entry name" value="NUCLEOSIDE PERMEASE NUPC"/>
    <property type="match status" value="1"/>
</dbReference>
<dbReference type="Pfam" id="PF07670">
    <property type="entry name" value="Gate"/>
    <property type="match status" value="1"/>
</dbReference>
<dbReference type="InterPro" id="IPR008276">
    <property type="entry name" value="C_nuclsd_transpt"/>
</dbReference>
<feature type="transmembrane region" description="Helical" evidence="7">
    <location>
        <begin position="193"/>
        <end position="212"/>
    </location>
</feature>
<keyword evidence="12" id="KW-1185">Reference proteome</keyword>
<comment type="subcellular location">
    <subcellularLocation>
        <location evidence="1">Cell membrane</location>
        <topology evidence="1">Multi-pass membrane protein</topology>
    </subcellularLocation>
</comment>
<evidence type="ECO:0000256" key="5">
    <source>
        <dbReference type="ARBA" id="ARBA00022989"/>
    </source>
</evidence>
<gene>
    <name evidence="11" type="ORF">ACFOSS_00265</name>
</gene>
<accession>A0ABV8CIT3</accession>
<feature type="domain" description="Concentrative nucleoside transporter N-terminal" evidence="8">
    <location>
        <begin position="8"/>
        <end position="82"/>
    </location>
</feature>
<proteinExistence type="inferred from homology"/>
<evidence type="ECO:0000259" key="9">
    <source>
        <dbReference type="Pfam" id="PF07662"/>
    </source>
</evidence>
<feature type="transmembrane region" description="Helical" evidence="7">
    <location>
        <begin position="257"/>
        <end position="286"/>
    </location>
</feature>
<dbReference type="PANTHER" id="PTHR10590">
    <property type="entry name" value="SODIUM/NUCLEOSIDE COTRANSPORTER"/>
    <property type="match status" value="1"/>
</dbReference>
<organism evidence="11 12">
    <name type="scientific">Pseudaeromonas sharmana</name>
    <dbReference type="NCBI Taxonomy" id="328412"/>
    <lineage>
        <taxon>Bacteria</taxon>
        <taxon>Pseudomonadati</taxon>
        <taxon>Pseudomonadota</taxon>
        <taxon>Gammaproteobacteria</taxon>
        <taxon>Aeromonadales</taxon>
        <taxon>Aeromonadaceae</taxon>
        <taxon>Pseudaeromonas</taxon>
    </lineage>
</organism>
<comment type="caution">
    <text evidence="11">The sequence shown here is derived from an EMBL/GenBank/DDBJ whole genome shotgun (WGS) entry which is preliminary data.</text>
</comment>
<dbReference type="Pfam" id="PF07662">
    <property type="entry name" value="Nucleos_tra2_C"/>
    <property type="match status" value="1"/>
</dbReference>
<dbReference type="EMBL" id="JBHSAF010000001">
    <property type="protein sequence ID" value="MFC3911900.1"/>
    <property type="molecule type" value="Genomic_DNA"/>
</dbReference>
<dbReference type="InterPro" id="IPR011657">
    <property type="entry name" value="CNT_C_dom"/>
</dbReference>
<feature type="transmembrane region" description="Helical" evidence="7">
    <location>
        <begin position="34"/>
        <end position="61"/>
    </location>
</feature>
<keyword evidence="3" id="KW-1003">Cell membrane</keyword>
<evidence type="ECO:0000313" key="12">
    <source>
        <dbReference type="Proteomes" id="UP001595692"/>
    </source>
</evidence>
<feature type="transmembrane region" description="Helical" evidence="7">
    <location>
        <begin position="6"/>
        <end position="22"/>
    </location>
</feature>
<reference evidence="12" key="1">
    <citation type="journal article" date="2019" name="Int. J. Syst. Evol. Microbiol.">
        <title>The Global Catalogue of Microorganisms (GCM) 10K type strain sequencing project: providing services to taxonomists for standard genome sequencing and annotation.</title>
        <authorList>
            <consortium name="The Broad Institute Genomics Platform"/>
            <consortium name="The Broad Institute Genome Sequencing Center for Infectious Disease"/>
            <person name="Wu L."/>
            <person name="Ma J."/>
        </authorList>
    </citation>
    <scope>NUCLEOTIDE SEQUENCE [LARGE SCALE GENOMIC DNA]</scope>
    <source>
        <strain evidence="12">CCUG 54939</strain>
    </source>
</reference>
<feature type="transmembrane region" description="Helical" evidence="7">
    <location>
        <begin position="391"/>
        <end position="409"/>
    </location>
</feature>
<evidence type="ECO:0000256" key="6">
    <source>
        <dbReference type="ARBA" id="ARBA00023136"/>
    </source>
</evidence>
<dbReference type="Pfam" id="PF01773">
    <property type="entry name" value="Nucleos_tra2_N"/>
    <property type="match status" value="1"/>
</dbReference>
<evidence type="ECO:0000256" key="4">
    <source>
        <dbReference type="ARBA" id="ARBA00022692"/>
    </source>
</evidence>
<feature type="transmembrane region" description="Helical" evidence="7">
    <location>
        <begin position="90"/>
        <end position="111"/>
    </location>
</feature>